<evidence type="ECO:0000313" key="2">
    <source>
        <dbReference type="EMBL" id="CAJ0572256.1"/>
    </source>
</evidence>
<dbReference type="PRINTS" id="PR01854">
    <property type="entry name" value="BR22PROTEIN"/>
</dbReference>
<evidence type="ECO:0000313" key="3">
    <source>
        <dbReference type="Proteomes" id="UP001177023"/>
    </source>
</evidence>
<feature type="region of interest" description="Disordered" evidence="1">
    <location>
        <begin position="144"/>
        <end position="166"/>
    </location>
</feature>
<feature type="compositionally biased region" description="Basic residues" evidence="1">
    <location>
        <begin position="21"/>
        <end position="30"/>
    </location>
</feature>
<keyword evidence="3" id="KW-1185">Reference proteome</keyword>
<dbReference type="InterPro" id="IPR013730">
    <property type="entry name" value="Fyv7/TAP26"/>
</dbReference>
<evidence type="ECO:0000256" key="1">
    <source>
        <dbReference type="SAM" id="MobiDB-lite"/>
    </source>
</evidence>
<dbReference type="AlphaFoldDB" id="A0AA36CPU6"/>
<organism evidence="2 3">
    <name type="scientific">Mesorhabditis spiculigera</name>
    <dbReference type="NCBI Taxonomy" id="96644"/>
    <lineage>
        <taxon>Eukaryota</taxon>
        <taxon>Metazoa</taxon>
        <taxon>Ecdysozoa</taxon>
        <taxon>Nematoda</taxon>
        <taxon>Chromadorea</taxon>
        <taxon>Rhabditida</taxon>
        <taxon>Rhabditina</taxon>
        <taxon>Rhabditomorpha</taxon>
        <taxon>Rhabditoidea</taxon>
        <taxon>Rhabditidae</taxon>
        <taxon>Mesorhabditinae</taxon>
        <taxon>Mesorhabditis</taxon>
    </lineage>
</organism>
<gene>
    <name evidence="2" type="ORF">MSPICULIGERA_LOCUS10645</name>
</gene>
<dbReference type="Pfam" id="PF08524">
    <property type="entry name" value="rRNA_processing"/>
    <property type="match status" value="1"/>
</dbReference>
<sequence>MPGSFFLKKGAAATSQDAAPRRHMKKRGNRRDKAEFTGPNAEPVRERKRPAEAALITPEPVIEQKRIKKQRIAHFKDEAASEAPVPLKPHKKVYDRFRELDEQAEREIEEERREYDGYKPRKREYEQAMDEYERIQADRAEERLQKQQERAQRREALEKYNTSKRKMNKALKMKNKKGQPNLNAQVSVLLERIQKKMKE</sequence>
<reference evidence="2" key="1">
    <citation type="submission" date="2023-06" db="EMBL/GenBank/DDBJ databases">
        <authorList>
            <person name="Delattre M."/>
        </authorList>
    </citation>
    <scope>NUCLEOTIDE SEQUENCE</scope>
    <source>
        <strain evidence="2">AF72</strain>
    </source>
</reference>
<evidence type="ECO:0008006" key="4">
    <source>
        <dbReference type="Google" id="ProtNLM"/>
    </source>
</evidence>
<feature type="region of interest" description="Disordered" evidence="1">
    <location>
        <begin position="1"/>
        <end position="54"/>
    </location>
</feature>
<comment type="caution">
    <text evidence="2">The sequence shown here is derived from an EMBL/GenBank/DDBJ whole genome shotgun (WGS) entry which is preliminary data.</text>
</comment>
<feature type="non-terminal residue" evidence="2">
    <location>
        <position position="199"/>
    </location>
</feature>
<dbReference type="EMBL" id="CATQJA010002593">
    <property type="protein sequence ID" value="CAJ0572256.1"/>
    <property type="molecule type" value="Genomic_DNA"/>
</dbReference>
<protein>
    <recommendedName>
        <fullName evidence="4">rRNA-processing protein FYV7</fullName>
    </recommendedName>
</protein>
<feature type="compositionally biased region" description="Basic and acidic residues" evidence="1">
    <location>
        <begin position="144"/>
        <end position="158"/>
    </location>
</feature>
<proteinExistence type="predicted"/>
<name>A0AA36CPU6_9BILA</name>
<dbReference type="Proteomes" id="UP001177023">
    <property type="component" value="Unassembled WGS sequence"/>
</dbReference>
<accession>A0AA36CPU6</accession>